<dbReference type="OMA" id="GHHFPAK"/>
<dbReference type="Pfam" id="PF16211">
    <property type="entry name" value="Histone_H2A_C"/>
    <property type="match status" value="1"/>
</dbReference>
<dbReference type="InParanoid" id="A0A674NJY5"/>
<keyword evidence="7" id="KW-0238">DNA-binding</keyword>
<dbReference type="GO" id="GO:0046982">
    <property type="term" value="F:protein heterodimerization activity"/>
    <property type="evidence" value="ECO:0007669"/>
    <property type="project" value="InterPro"/>
</dbReference>
<dbReference type="GO" id="GO:0030527">
    <property type="term" value="F:structural constituent of chromatin"/>
    <property type="evidence" value="ECO:0007669"/>
    <property type="project" value="InterPro"/>
</dbReference>
<comment type="subcellular location">
    <subcellularLocation>
        <location evidence="2">Chromosome</location>
    </subcellularLocation>
    <subcellularLocation>
        <location evidence="1">Nucleus</location>
    </subcellularLocation>
</comment>
<dbReference type="InterPro" id="IPR009072">
    <property type="entry name" value="Histone-fold"/>
</dbReference>
<dbReference type="Pfam" id="PF01661">
    <property type="entry name" value="Macro"/>
    <property type="match status" value="1"/>
</dbReference>
<dbReference type="InterPro" id="IPR032454">
    <property type="entry name" value="Histone_H2A_C"/>
</dbReference>
<accession>A0A674NJY5</accession>
<evidence type="ECO:0000256" key="9">
    <source>
        <dbReference type="ARBA" id="ARBA00023269"/>
    </source>
</evidence>
<gene>
    <name evidence="12" type="primary">LOC101078553</name>
</gene>
<dbReference type="SUPFAM" id="SSF47113">
    <property type="entry name" value="Histone-fold"/>
    <property type="match status" value="1"/>
</dbReference>
<evidence type="ECO:0000256" key="2">
    <source>
        <dbReference type="ARBA" id="ARBA00004286"/>
    </source>
</evidence>
<dbReference type="GO" id="GO:0000786">
    <property type="term" value="C:nucleosome"/>
    <property type="evidence" value="ECO:0007669"/>
    <property type="project" value="UniProtKB-KW"/>
</dbReference>
<organism evidence="12 13">
    <name type="scientific">Takifugu rubripes</name>
    <name type="common">Japanese pufferfish</name>
    <name type="synonym">Fugu rubripes</name>
    <dbReference type="NCBI Taxonomy" id="31033"/>
    <lineage>
        <taxon>Eukaryota</taxon>
        <taxon>Metazoa</taxon>
        <taxon>Chordata</taxon>
        <taxon>Craniata</taxon>
        <taxon>Vertebrata</taxon>
        <taxon>Euteleostomi</taxon>
        <taxon>Actinopterygii</taxon>
        <taxon>Neopterygii</taxon>
        <taxon>Teleostei</taxon>
        <taxon>Neoteleostei</taxon>
        <taxon>Acanthomorphata</taxon>
        <taxon>Eupercaria</taxon>
        <taxon>Tetraodontiformes</taxon>
        <taxon>Tetradontoidea</taxon>
        <taxon>Tetraodontidae</taxon>
        <taxon>Takifugu</taxon>
    </lineage>
</organism>
<dbReference type="SUPFAM" id="SSF52949">
    <property type="entry name" value="Macro domain-like"/>
    <property type="match status" value="1"/>
</dbReference>
<dbReference type="InterPro" id="IPR002589">
    <property type="entry name" value="Macro_dom"/>
</dbReference>
<evidence type="ECO:0000313" key="12">
    <source>
        <dbReference type="Ensembl" id="ENSTRUP00000073621.1"/>
    </source>
</evidence>
<dbReference type="FunFam" id="1.10.20.10:FF:000013">
    <property type="entry name" value="Core histone macro-H2A"/>
    <property type="match status" value="1"/>
</dbReference>
<dbReference type="InterPro" id="IPR007125">
    <property type="entry name" value="H2A/H2B/H3"/>
</dbReference>
<dbReference type="PRINTS" id="PR00620">
    <property type="entry name" value="HISTONEH2A"/>
</dbReference>
<dbReference type="PROSITE" id="PS51154">
    <property type="entry name" value="MACRO"/>
    <property type="match status" value="1"/>
</dbReference>
<dbReference type="FunFam" id="3.40.220.10:FF:000002">
    <property type="entry name" value="Core histone macro-H2A"/>
    <property type="match status" value="1"/>
</dbReference>
<evidence type="ECO:0000256" key="8">
    <source>
        <dbReference type="ARBA" id="ARBA00023242"/>
    </source>
</evidence>
<dbReference type="CDD" id="cd02904">
    <property type="entry name" value="Macro_H2A-like"/>
    <property type="match status" value="1"/>
</dbReference>
<evidence type="ECO:0000256" key="4">
    <source>
        <dbReference type="ARBA" id="ARBA00022499"/>
    </source>
</evidence>
<dbReference type="Proteomes" id="UP000005226">
    <property type="component" value="Chromosome 15"/>
</dbReference>
<dbReference type="Pfam" id="PF00125">
    <property type="entry name" value="Histone"/>
    <property type="match status" value="1"/>
</dbReference>
<reference evidence="12" key="3">
    <citation type="submission" date="2025-09" db="UniProtKB">
        <authorList>
            <consortium name="Ensembl"/>
        </authorList>
    </citation>
    <scope>IDENTIFICATION</scope>
</reference>
<dbReference type="Gene3D" id="1.10.20.10">
    <property type="entry name" value="Histone, subunit A"/>
    <property type="match status" value="1"/>
</dbReference>
<evidence type="ECO:0000256" key="1">
    <source>
        <dbReference type="ARBA" id="ARBA00004123"/>
    </source>
</evidence>
<feature type="region of interest" description="Disordered" evidence="10">
    <location>
        <begin position="177"/>
        <end position="201"/>
    </location>
</feature>
<reference evidence="12" key="2">
    <citation type="submission" date="2025-08" db="UniProtKB">
        <authorList>
            <consortium name="Ensembl"/>
        </authorList>
    </citation>
    <scope>IDENTIFICATION</scope>
</reference>
<dbReference type="SMART" id="SM00506">
    <property type="entry name" value="A1pp"/>
    <property type="match status" value="1"/>
</dbReference>
<dbReference type="GO" id="GO:0003677">
    <property type="term" value="F:DNA binding"/>
    <property type="evidence" value="ECO:0007669"/>
    <property type="project" value="UniProtKB-KW"/>
</dbReference>
<name>A0A674NJY5_TAKRU</name>
<dbReference type="CDD" id="cd00074">
    <property type="entry name" value="HFD_H2A"/>
    <property type="match status" value="1"/>
</dbReference>
<dbReference type="InterPro" id="IPR002119">
    <property type="entry name" value="Histone_H2A"/>
</dbReference>
<sequence length="392" mass="41716">MSSRGGKKKTTKTSRSTKAGVIFPVGRMLRYIKRGLPKYRIGVGAPVYLAAVLEYLTAEILELAGNAARDNKKGRVTPRHILLAIANDEELNQLLKGVTIAAGGVLPNIHPELLAKKRGAKGKLETPLSPAPEKKPKPVKKTAAKKMSAKKTGGKAKVLPPVHDCVCGTGGLMRVPWSPQKQGEVSKAASADSTTEGSPGDSFTVLSTKSLFLGQKLNLIHSEVSNLAGFDVEGVINPTTAELELKDDLGSALEKKGGKEFTDALQELKKKNGPLEVAGAVLTAGFGLPAKYVIHCNSPGWGSDKCEELLDKTVKNCLALADEKKLKSVAFPSIGSGRNGFPKQTAAQLILKAISSYFVATMSSTIKTVYFVLFDSESIGIYVQEMAKLETS</sequence>
<feature type="domain" description="Macro" evidence="11">
    <location>
        <begin position="204"/>
        <end position="390"/>
    </location>
</feature>
<dbReference type="GeneTree" id="ENSGT00940000159541"/>
<dbReference type="InterPro" id="IPR043472">
    <property type="entry name" value="Macro_dom-like"/>
</dbReference>
<reference evidence="12 13" key="1">
    <citation type="journal article" date="2011" name="Genome Biol. Evol.">
        <title>Integration of the genetic map and genome assembly of fugu facilitates insights into distinct features of genome evolution in teleosts and mammals.</title>
        <authorList>
            <person name="Kai W."/>
            <person name="Kikuchi K."/>
            <person name="Tohari S."/>
            <person name="Chew A.K."/>
            <person name="Tay A."/>
            <person name="Fujiwara A."/>
            <person name="Hosoya S."/>
            <person name="Suetake H."/>
            <person name="Naruse K."/>
            <person name="Brenner S."/>
            <person name="Suzuki Y."/>
            <person name="Venkatesh B."/>
        </authorList>
    </citation>
    <scope>NUCLEOTIDE SEQUENCE [LARGE SCALE GENOMIC DNA]</scope>
</reference>
<dbReference type="Gene3D" id="3.40.220.10">
    <property type="entry name" value="Leucine Aminopeptidase, subunit E, domain 1"/>
    <property type="match status" value="1"/>
</dbReference>
<proteinExistence type="predicted"/>
<evidence type="ECO:0000256" key="3">
    <source>
        <dbReference type="ARBA" id="ARBA00022454"/>
    </source>
</evidence>
<keyword evidence="6" id="KW-0156">Chromatin regulator</keyword>
<keyword evidence="13" id="KW-1185">Reference proteome</keyword>
<dbReference type="Ensembl" id="ENSTRUT00000070195.1">
    <property type="protein sequence ID" value="ENSTRUP00000073621.1"/>
    <property type="gene ID" value="ENSTRUG00000009196.3"/>
</dbReference>
<evidence type="ECO:0000256" key="6">
    <source>
        <dbReference type="ARBA" id="ARBA00022853"/>
    </source>
</evidence>
<dbReference type="InterPro" id="IPR035796">
    <property type="entry name" value="Macro_H2A"/>
</dbReference>
<dbReference type="GO" id="GO:0005634">
    <property type="term" value="C:nucleus"/>
    <property type="evidence" value="ECO:0007669"/>
    <property type="project" value="UniProtKB-SubCell"/>
</dbReference>
<dbReference type="SMART" id="SM00414">
    <property type="entry name" value="H2A"/>
    <property type="match status" value="1"/>
</dbReference>
<evidence type="ECO:0000313" key="13">
    <source>
        <dbReference type="Proteomes" id="UP000005226"/>
    </source>
</evidence>
<protein>
    <submittedName>
        <fullName evidence="12">MacroH2A.1 histone</fullName>
    </submittedName>
</protein>
<keyword evidence="4" id="KW-1017">Isopeptide bond</keyword>
<keyword evidence="3" id="KW-0158">Chromosome</keyword>
<dbReference type="AlphaFoldDB" id="A0A674NJY5"/>
<evidence type="ECO:0000256" key="7">
    <source>
        <dbReference type="ARBA" id="ARBA00023125"/>
    </source>
</evidence>
<evidence type="ECO:0000259" key="11">
    <source>
        <dbReference type="PROSITE" id="PS51154"/>
    </source>
</evidence>
<keyword evidence="8" id="KW-0539">Nucleus</keyword>
<dbReference type="FunCoup" id="A0A674NJY5">
    <property type="interactions" value="794"/>
</dbReference>
<dbReference type="GO" id="GO:0006325">
    <property type="term" value="P:chromatin organization"/>
    <property type="evidence" value="ECO:0007669"/>
    <property type="project" value="UniProtKB-KW"/>
</dbReference>
<dbReference type="PANTHER" id="PTHR23430">
    <property type="entry name" value="HISTONE H2A"/>
    <property type="match status" value="1"/>
</dbReference>
<evidence type="ECO:0000256" key="10">
    <source>
        <dbReference type="SAM" id="MobiDB-lite"/>
    </source>
</evidence>
<feature type="region of interest" description="Disordered" evidence="10">
    <location>
        <begin position="120"/>
        <end position="143"/>
    </location>
</feature>
<keyword evidence="5" id="KW-0832">Ubl conjugation</keyword>
<evidence type="ECO:0000256" key="5">
    <source>
        <dbReference type="ARBA" id="ARBA00022843"/>
    </source>
</evidence>
<keyword evidence="9" id="KW-0544">Nucleosome core</keyword>